<protein>
    <recommendedName>
        <fullName evidence="3">glucose-1-phosphate adenylyltransferase</fullName>
        <ecNumber evidence="3">2.7.7.27</ecNumber>
    </recommendedName>
</protein>
<dbReference type="SUPFAM" id="SSF51161">
    <property type="entry name" value="Trimeric LpxA-like enzymes"/>
    <property type="match status" value="1"/>
</dbReference>
<name>A0A090N3V9_OSTTA</name>
<evidence type="ECO:0000313" key="10">
    <source>
        <dbReference type="EMBL" id="CEF98798.1"/>
    </source>
</evidence>
<proteinExistence type="inferred from homology"/>
<feature type="domain" description="Nucleotidyl transferase" evidence="9">
    <location>
        <begin position="96"/>
        <end position="197"/>
    </location>
</feature>
<dbReference type="Proteomes" id="UP000009170">
    <property type="component" value="Unassembled WGS sequence"/>
</dbReference>
<reference evidence="10 11" key="2">
    <citation type="journal article" date="2014" name="BMC Genomics">
        <title>An improved genome of the model marine alga Ostreococcus tauri unfolds by assessing Illumina de novo assemblies.</title>
        <authorList>
            <person name="Blanc-Mathieu R."/>
            <person name="Verhelst B."/>
            <person name="Derelle E."/>
            <person name="Rombauts S."/>
            <person name="Bouget F.Y."/>
            <person name="Carre I."/>
            <person name="Chateau A."/>
            <person name="Eyre-Walker A."/>
            <person name="Grimsley N."/>
            <person name="Moreau H."/>
            <person name="Piegu B."/>
            <person name="Rivals E."/>
            <person name="Schackwitz W."/>
            <person name="Van de Peer Y."/>
            <person name="Piganeau G."/>
        </authorList>
    </citation>
    <scope>NUCLEOTIDE SEQUENCE [LARGE SCALE GENOMIC DNA]</scope>
    <source>
        <strain evidence="11">OTTH 0595 / CCAP 157/2 / RCC745</strain>
    </source>
</reference>
<dbReference type="EC" id="2.7.7.27" evidence="3"/>
<evidence type="ECO:0000256" key="7">
    <source>
        <dbReference type="ARBA" id="ARBA00022741"/>
    </source>
</evidence>
<comment type="catalytic activity">
    <reaction evidence="1">
        <text>alpha-D-glucose 1-phosphate + ATP + H(+) = ADP-alpha-D-glucose + diphosphate</text>
        <dbReference type="Rhea" id="RHEA:12120"/>
        <dbReference type="ChEBI" id="CHEBI:15378"/>
        <dbReference type="ChEBI" id="CHEBI:30616"/>
        <dbReference type="ChEBI" id="CHEBI:33019"/>
        <dbReference type="ChEBI" id="CHEBI:57498"/>
        <dbReference type="ChEBI" id="CHEBI:58601"/>
        <dbReference type="EC" id="2.7.7.27"/>
    </reaction>
</comment>
<evidence type="ECO:0000313" key="11">
    <source>
        <dbReference type="Proteomes" id="UP000009170"/>
    </source>
</evidence>
<feature type="compositionally biased region" description="Low complexity" evidence="8">
    <location>
        <begin position="21"/>
        <end position="38"/>
    </location>
</feature>
<dbReference type="InParanoid" id="A0A090N3V9"/>
<evidence type="ECO:0000256" key="6">
    <source>
        <dbReference type="ARBA" id="ARBA00022695"/>
    </source>
</evidence>
<keyword evidence="6" id="KW-0548">Nucleotidyltransferase</keyword>
<keyword evidence="11" id="KW-1185">Reference proteome</keyword>
<dbReference type="InterPro" id="IPR005835">
    <property type="entry name" value="NTP_transferase_dom"/>
</dbReference>
<organism evidence="10 11">
    <name type="scientific">Ostreococcus tauri</name>
    <name type="common">Marine green alga</name>
    <dbReference type="NCBI Taxonomy" id="70448"/>
    <lineage>
        <taxon>Eukaryota</taxon>
        <taxon>Viridiplantae</taxon>
        <taxon>Chlorophyta</taxon>
        <taxon>Mamiellophyceae</taxon>
        <taxon>Mamiellales</taxon>
        <taxon>Bathycoccaceae</taxon>
        <taxon>Ostreococcus</taxon>
    </lineage>
</organism>
<comment type="similarity">
    <text evidence="2">Belongs to the bacterial/plant glucose-1-phosphate adenylyltransferase family.</text>
</comment>
<dbReference type="InterPro" id="IPR011004">
    <property type="entry name" value="Trimer_LpxA-like_sf"/>
</dbReference>
<feature type="domain" description="Nucleotidyl transferase" evidence="9">
    <location>
        <begin position="234"/>
        <end position="392"/>
    </location>
</feature>
<dbReference type="EMBL" id="CAID01000007">
    <property type="protein sequence ID" value="CEF98798.1"/>
    <property type="molecule type" value="Genomic_DNA"/>
</dbReference>
<dbReference type="OrthoDB" id="496137at2759"/>
<evidence type="ECO:0000256" key="8">
    <source>
        <dbReference type="SAM" id="MobiDB-lite"/>
    </source>
</evidence>
<sequence length="545" mass="59631">MGARAVAVRAPRAGRRMVKTASSSSGRFESRASASMTSRAREMEQTLEVQAEGEGVEDEMREIAVDARAPRVRRDRAKTASRELKRRFQSRDARCVILAGGADETNPLTRRRARSAVHLAGTYRVIDFPMTNLINSGMRQLYVLTQFNSHSLVTHVNKAFPSELFGGEVNGFVEVLPTSQTREHGETWSLGSADCVARHLSSGSLTKYTYEMRMEDECLRQLGSLDECLMSELDGTTIILSAEALYSMNFAELLEQHFLKGADVTIATCNQISSDQANAFGILDVDEMTAQVNCFIEKPTKAQLEEFMQCTTEELESCKLDANMGVYVFNNSALLELLTASKSGVAPGDRHEFGKDVIPYAIDMGYDVKAFRHSDYWKPLRSLRDLYEANISIAVGGDAASLLTHGRQVYTKPNFLPPTTFHGSVYTEKTIFSDGCLVQDGSRIVNSVIGACTSIDKNVDLEGVVVVGRDEIMKRSGGVNSVPDIGANTIIRKCIIDSDATIGANVRIVNAAGIEELDRTDEGYVITEGIVTILGGAIIPDGFVI</sequence>
<dbReference type="InterPro" id="IPR011831">
    <property type="entry name" value="ADP-Glc_PPase"/>
</dbReference>
<dbReference type="GO" id="GO:0000166">
    <property type="term" value="F:nucleotide binding"/>
    <property type="evidence" value="ECO:0007669"/>
    <property type="project" value="UniProtKB-KW"/>
</dbReference>
<evidence type="ECO:0000259" key="9">
    <source>
        <dbReference type="Pfam" id="PF00483"/>
    </source>
</evidence>
<comment type="caution">
    <text evidence="10">The sequence shown here is derived from an EMBL/GenBank/DDBJ whole genome shotgun (WGS) entry which is preliminary data.</text>
</comment>
<dbReference type="GeneID" id="9836607"/>
<keyword evidence="7" id="KW-0547">Nucleotide-binding</keyword>
<dbReference type="KEGG" id="ota:OT_ostta07g03440"/>
<evidence type="ECO:0000256" key="4">
    <source>
        <dbReference type="ARBA" id="ARBA00022533"/>
    </source>
</evidence>
<dbReference type="PANTHER" id="PTHR43523:SF12">
    <property type="entry name" value="GLUCOSE-1-PHOSPHATE ADENYLYLTRANSFERASE LARGE SUBUNIT 1, CHLOROPLASTIC-RELATED"/>
    <property type="match status" value="1"/>
</dbReference>
<dbReference type="AlphaFoldDB" id="A0A090N3V9"/>
<reference evidence="11" key="1">
    <citation type="journal article" date="2006" name="Proc. Natl. Acad. Sci. U.S.A.">
        <title>Genome analysis of the smallest free-living eukaryote Ostreococcus tauri unveils many unique features.</title>
        <authorList>
            <person name="Derelle E."/>
            <person name="Ferraz C."/>
            <person name="Rombauts S."/>
            <person name="Rouze P."/>
            <person name="Worden A.Z."/>
            <person name="Robbens S."/>
            <person name="Partensky F."/>
            <person name="Degroeve S."/>
            <person name="Echeynie S."/>
            <person name="Cooke R."/>
            <person name="Saeys Y."/>
            <person name="Wuyts J."/>
            <person name="Jabbari K."/>
            <person name="Bowler C."/>
            <person name="Panaud O."/>
            <person name="Piegu B."/>
            <person name="Ball S.G."/>
            <person name="Ral J.-P."/>
            <person name="Bouget F.-Y."/>
            <person name="Piganeau G."/>
            <person name="De Baets B."/>
            <person name="Picard A."/>
            <person name="Delseny M."/>
            <person name="Demaille J."/>
            <person name="Van de Peer Y."/>
            <person name="Moreau H."/>
        </authorList>
    </citation>
    <scope>NUCLEOTIDE SEQUENCE [LARGE SCALE GENOMIC DNA]</scope>
    <source>
        <strain evidence="11">OTTH 0595 / CCAP 157/2 / RCC745</strain>
    </source>
</reference>
<keyword evidence="4" id="KW-0021">Allosteric enzyme</keyword>
<dbReference type="Gene3D" id="3.90.550.10">
    <property type="entry name" value="Spore Coat Polysaccharide Biosynthesis Protein SpsA, Chain A"/>
    <property type="match status" value="1"/>
</dbReference>
<evidence type="ECO:0000256" key="3">
    <source>
        <dbReference type="ARBA" id="ARBA00012460"/>
    </source>
</evidence>
<gene>
    <name evidence="10" type="ORF">OT_ostta07g03440</name>
</gene>
<dbReference type="SUPFAM" id="SSF53448">
    <property type="entry name" value="Nucleotide-diphospho-sugar transferases"/>
    <property type="match status" value="1"/>
</dbReference>
<dbReference type="RefSeq" id="XP_003080434.2">
    <property type="nucleotide sequence ID" value="XM_003080386.2"/>
</dbReference>
<keyword evidence="5 10" id="KW-0808">Transferase</keyword>
<dbReference type="Pfam" id="PF00483">
    <property type="entry name" value="NTP_transferase"/>
    <property type="match status" value="2"/>
</dbReference>
<accession>A0A090N3V9</accession>
<dbReference type="InterPro" id="IPR029044">
    <property type="entry name" value="Nucleotide-diphossugar_trans"/>
</dbReference>
<evidence type="ECO:0000256" key="1">
    <source>
        <dbReference type="ARBA" id="ARBA00000956"/>
    </source>
</evidence>
<dbReference type="PANTHER" id="PTHR43523">
    <property type="entry name" value="GLUCOSE-1-PHOSPHATE ADENYLYLTRANSFERASE-RELATED"/>
    <property type="match status" value="1"/>
</dbReference>
<evidence type="ECO:0000256" key="5">
    <source>
        <dbReference type="ARBA" id="ARBA00022679"/>
    </source>
</evidence>
<evidence type="ECO:0000256" key="2">
    <source>
        <dbReference type="ARBA" id="ARBA00010443"/>
    </source>
</evidence>
<feature type="region of interest" description="Disordered" evidence="8">
    <location>
        <begin position="1"/>
        <end position="55"/>
    </location>
</feature>
<dbReference type="STRING" id="70448.A0A090N3V9"/>
<feature type="compositionally biased region" description="Low complexity" evidence="8">
    <location>
        <begin position="1"/>
        <end position="11"/>
    </location>
</feature>
<dbReference type="GO" id="GO:0005978">
    <property type="term" value="P:glycogen biosynthetic process"/>
    <property type="evidence" value="ECO:0007669"/>
    <property type="project" value="InterPro"/>
</dbReference>
<dbReference type="Pfam" id="PF25247">
    <property type="entry name" value="LbH_GLGC"/>
    <property type="match status" value="1"/>
</dbReference>
<dbReference type="GO" id="GO:0008878">
    <property type="term" value="F:glucose-1-phosphate adenylyltransferase activity"/>
    <property type="evidence" value="ECO:0007669"/>
    <property type="project" value="UniProtKB-EC"/>
</dbReference>
<dbReference type="Gene3D" id="2.160.10.10">
    <property type="entry name" value="Hexapeptide repeat proteins"/>
    <property type="match status" value="1"/>
</dbReference>